<comment type="caution">
    <text evidence="3">The sequence shown here is derived from an EMBL/GenBank/DDBJ whole genome shotgun (WGS) entry which is preliminary data.</text>
</comment>
<gene>
    <name evidence="3" type="ORF">PLOB_00004814</name>
</gene>
<keyword evidence="1" id="KW-0812">Transmembrane</keyword>
<evidence type="ECO:0000313" key="3">
    <source>
        <dbReference type="EMBL" id="CAH3044673.1"/>
    </source>
</evidence>
<dbReference type="Proteomes" id="UP001159405">
    <property type="component" value="Unassembled WGS sequence"/>
</dbReference>
<organism evidence="3 4">
    <name type="scientific">Porites lobata</name>
    <dbReference type="NCBI Taxonomy" id="104759"/>
    <lineage>
        <taxon>Eukaryota</taxon>
        <taxon>Metazoa</taxon>
        <taxon>Cnidaria</taxon>
        <taxon>Anthozoa</taxon>
        <taxon>Hexacorallia</taxon>
        <taxon>Scleractinia</taxon>
        <taxon>Fungiina</taxon>
        <taxon>Poritidae</taxon>
        <taxon>Porites</taxon>
    </lineage>
</organism>
<accession>A0ABN8N9A9</accession>
<sequence length="395" mass="45414">MFLVELIASSFLGLILKQARPECRCKRYFIFSSVIFTALLIYSFGISWDVVYTADSKFAKDSNTFKVSSWQSWQNDRLGDSMRTLSDLYENVMTKTAAKRKHRINGSAIGSVNRHSSRDEYWRFRNGGVKDQNTPENTTGGSLKLTLKAYSAITSPTLSKKRTRTFTDVNSAKGKLNSSVYGEVGCPDNPWRKALNKLLRHWIQISKQNNIEYVLACGSLLGAMRDGDVIPYDSDIDILVDQNYFSIFKRLSSKRDFSTSDEKIRLVVQPEFTLNIPVEVRKRFTCQGEETPTMEDQCSFQEPMARLIKGNNHIDFYHFYNKVDVVDDPCEDRLKQYHKKDFYPFRPCSFMGLQASCPNNSWEVLRIYFNSDNLEPIYKCKNGTWVDKGGLTAKL</sequence>
<dbReference type="EMBL" id="CALNXK010000012">
    <property type="protein sequence ID" value="CAH3044673.1"/>
    <property type="molecule type" value="Genomic_DNA"/>
</dbReference>
<evidence type="ECO:0000313" key="4">
    <source>
        <dbReference type="Proteomes" id="UP001159405"/>
    </source>
</evidence>
<evidence type="ECO:0000256" key="1">
    <source>
        <dbReference type="SAM" id="Phobius"/>
    </source>
</evidence>
<dbReference type="PANTHER" id="PTHR13627">
    <property type="entry name" value="FUKUTIN RELATED PROTEIN"/>
    <property type="match status" value="1"/>
</dbReference>
<feature type="transmembrane region" description="Helical" evidence="1">
    <location>
        <begin position="31"/>
        <end position="52"/>
    </location>
</feature>
<dbReference type="InterPro" id="IPR052613">
    <property type="entry name" value="LicD_transferase"/>
</dbReference>
<proteinExistence type="predicted"/>
<feature type="domain" description="LicD/FKTN/FKRP nucleotidyltransferase" evidence="2">
    <location>
        <begin position="207"/>
        <end position="252"/>
    </location>
</feature>
<evidence type="ECO:0000259" key="2">
    <source>
        <dbReference type="Pfam" id="PF04991"/>
    </source>
</evidence>
<keyword evidence="1" id="KW-0472">Membrane</keyword>
<dbReference type="PANTHER" id="PTHR13627:SF35">
    <property type="entry name" value="LICD FAMILY PROTEIN"/>
    <property type="match status" value="1"/>
</dbReference>
<keyword evidence="4" id="KW-1185">Reference proteome</keyword>
<name>A0ABN8N9A9_9CNID</name>
<dbReference type="InterPro" id="IPR007074">
    <property type="entry name" value="LicD/FKTN/FKRP_NTP_transf"/>
</dbReference>
<keyword evidence="1" id="KW-1133">Transmembrane helix</keyword>
<reference evidence="3 4" key="1">
    <citation type="submission" date="2022-05" db="EMBL/GenBank/DDBJ databases">
        <authorList>
            <consortium name="Genoscope - CEA"/>
            <person name="William W."/>
        </authorList>
    </citation>
    <scope>NUCLEOTIDE SEQUENCE [LARGE SCALE GENOMIC DNA]</scope>
</reference>
<protein>
    <recommendedName>
        <fullName evidence="2">LicD/FKTN/FKRP nucleotidyltransferase domain-containing protein</fullName>
    </recommendedName>
</protein>
<dbReference type="Pfam" id="PF04991">
    <property type="entry name" value="LicD"/>
    <property type="match status" value="1"/>
</dbReference>